<feature type="compositionally biased region" description="Basic residues" evidence="1">
    <location>
        <begin position="230"/>
        <end position="258"/>
    </location>
</feature>
<feature type="compositionally biased region" description="Basic residues" evidence="1">
    <location>
        <begin position="82"/>
        <end position="109"/>
    </location>
</feature>
<dbReference type="AlphaFoldDB" id="A0A6J4LKG7"/>
<feature type="compositionally biased region" description="Basic and acidic residues" evidence="1">
    <location>
        <begin position="180"/>
        <end position="190"/>
    </location>
</feature>
<reference evidence="2" key="1">
    <citation type="submission" date="2020-02" db="EMBL/GenBank/DDBJ databases">
        <authorList>
            <person name="Meier V. D."/>
        </authorList>
    </citation>
    <scope>NUCLEOTIDE SEQUENCE</scope>
    <source>
        <strain evidence="2">AVDCRST_MAG89</strain>
    </source>
</reference>
<feature type="compositionally biased region" description="Gly residues" evidence="1">
    <location>
        <begin position="168"/>
        <end position="178"/>
    </location>
</feature>
<proteinExistence type="predicted"/>
<protein>
    <submittedName>
        <fullName evidence="2">2-keto-3-deoxy-D-arabino-heptulosonate-7-phosphat e synthase I beta</fullName>
        <ecNumber evidence="2">2.5.1.54</ecNumber>
    </submittedName>
</protein>
<name>A0A6J4LKG7_9BACT</name>
<feature type="compositionally biased region" description="Basic residues" evidence="1">
    <location>
        <begin position="285"/>
        <end position="295"/>
    </location>
</feature>
<dbReference type="EC" id="2.5.1.54" evidence="2"/>
<feature type="compositionally biased region" description="Basic and acidic residues" evidence="1">
    <location>
        <begin position="146"/>
        <end position="160"/>
    </location>
</feature>
<gene>
    <name evidence="2" type="ORF">AVDCRST_MAG89-2243</name>
</gene>
<feature type="compositionally biased region" description="Low complexity" evidence="1">
    <location>
        <begin position="270"/>
        <end position="284"/>
    </location>
</feature>
<feature type="compositionally biased region" description="Basic residues" evidence="1">
    <location>
        <begin position="33"/>
        <end position="59"/>
    </location>
</feature>
<feature type="compositionally biased region" description="Basic residues" evidence="1">
    <location>
        <begin position="1"/>
        <end position="27"/>
    </location>
</feature>
<feature type="compositionally biased region" description="Basic residues" evidence="1">
    <location>
        <begin position="330"/>
        <end position="350"/>
    </location>
</feature>
<keyword evidence="2" id="KW-0808">Transferase</keyword>
<feature type="region of interest" description="Disordered" evidence="1">
    <location>
        <begin position="82"/>
        <end position="116"/>
    </location>
</feature>
<evidence type="ECO:0000313" key="2">
    <source>
        <dbReference type="EMBL" id="CAA9333273.1"/>
    </source>
</evidence>
<dbReference type="GO" id="GO:0003849">
    <property type="term" value="F:3-deoxy-7-phosphoheptulonate synthase activity"/>
    <property type="evidence" value="ECO:0007669"/>
    <property type="project" value="UniProtKB-EC"/>
</dbReference>
<accession>A0A6J4LKG7</accession>
<dbReference type="EMBL" id="CADCTV010000474">
    <property type="protein sequence ID" value="CAA9333273.1"/>
    <property type="molecule type" value="Genomic_DNA"/>
</dbReference>
<feature type="compositionally biased region" description="Basic and acidic residues" evidence="1">
    <location>
        <begin position="208"/>
        <end position="225"/>
    </location>
</feature>
<organism evidence="2">
    <name type="scientific">uncultured Gemmatimonadota bacterium</name>
    <dbReference type="NCBI Taxonomy" id="203437"/>
    <lineage>
        <taxon>Bacteria</taxon>
        <taxon>Pseudomonadati</taxon>
        <taxon>Gemmatimonadota</taxon>
        <taxon>environmental samples</taxon>
    </lineage>
</organism>
<feature type="non-terminal residue" evidence="2">
    <location>
        <position position="1"/>
    </location>
</feature>
<feature type="region of interest" description="Disordered" evidence="1">
    <location>
        <begin position="140"/>
        <end position="350"/>
    </location>
</feature>
<evidence type="ECO:0000256" key="1">
    <source>
        <dbReference type="SAM" id="MobiDB-lite"/>
    </source>
</evidence>
<sequence length="350" mass="37416">DHRHPPQRHRRRAGQHPRARRNPRHAHAPVARRAAHHHRLHRRRGAAARGRAAQHRRRGIGAPRAQAVQAGLARVLRRALHRARGQRGRGGRARAGHHRRAVLGGRARHAARDGAVRGGFGSGDAARRRLQAALVAVRLPGAGRGGPEDAGRGARRDGAAHRHRGDGHAAGGAGGGIRGRAADRRAKHAELFPTFRGGPGAAPGAAQARDERHHQGVPDGRRVRDGAGQPRRHPVRARHPHLRNGHAQHAGHRGHPRAQGRDAPAGDGGPQPCRRPGGPCGAALLRRHRCRRRRAGGGGAPLSRAGPVRRRPVADAAELREADAADPPLRRGRGPHRGRPARRPARGGGM</sequence>
<feature type="region of interest" description="Disordered" evidence="1">
    <location>
        <begin position="1"/>
        <end position="65"/>
    </location>
</feature>
<feature type="non-terminal residue" evidence="2">
    <location>
        <position position="350"/>
    </location>
</feature>